<evidence type="ECO:0000313" key="7">
    <source>
        <dbReference type="EMBL" id="CAD6203678.1"/>
    </source>
</evidence>
<comment type="similarity">
    <text evidence="1 5">Belongs to the iron/ascorbate-dependent oxidoreductase family.</text>
</comment>
<evidence type="ECO:0000256" key="4">
    <source>
        <dbReference type="ARBA" id="ARBA00023004"/>
    </source>
</evidence>
<dbReference type="InterPro" id="IPR005123">
    <property type="entry name" value="Oxoglu/Fe-dep_dioxygenase_dom"/>
</dbReference>
<comment type="caution">
    <text evidence="7">The sequence shown here is derived from an EMBL/GenBank/DDBJ whole genome shotgun (WGS) entry which is preliminary data.</text>
</comment>
<dbReference type="InterPro" id="IPR026992">
    <property type="entry name" value="DIOX_N"/>
</dbReference>
<reference evidence="7" key="1">
    <citation type="submission" date="2020-10" db="EMBL/GenBank/DDBJ databases">
        <authorList>
            <person name="Han B."/>
            <person name="Lu T."/>
            <person name="Zhao Q."/>
            <person name="Huang X."/>
            <person name="Zhao Y."/>
        </authorList>
    </citation>
    <scope>NUCLEOTIDE SEQUENCE</scope>
</reference>
<keyword evidence="8" id="KW-1185">Reference proteome</keyword>
<evidence type="ECO:0000313" key="8">
    <source>
        <dbReference type="Proteomes" id="UP000604825"/>
    </source>
</evidence>
<gene>
    <name evidence="7" type="ORF">NCGR_LOCUS1821</name>
</gene>
<dbReference type="OrthoDB" id="782039at2759"/>
<dbReference type="Gene3D" id="2.60.120.330">
    <property type="entry name" value="B-lactam Antibiotic, Isopenicillin N Synthase, Chain"/>
    <property type="match status" value="1"/>
</dbReference>
<evidence type="ECO:0000256" key="3">
    <source>
        <dbReference type="ARBA" id="ARBA00023002"/>
    </source>
</evidence>
<dbReference type="GO" id="GO:0046872">
    <property type="term" value="F:metal ion binding"/>
    <property type="evidence" value="ECO:0007669"/>
    <property type="project" value="UniProtKB-KW"/>
</dbReference>
<dbReference type="InterPro" id="IPR027443">
    <property type="entry name" value="IPNS-like_sf"/>
</dbReference>
<keyword evidence="3 5" id="KW-0560">Oxidoreductase</keyword>
<dbReference type="Pfam" id="PF14226">
    <property type="entry name" value="DIOX_N"/>
    <property type="match status" value="2"/>
</dbReference>
<dbReference type="GO" id="GO:0016491">
    <property type="term" value="F:oxidoreductase activity"/>
    <property type="evidence" value="ECO:0007669"/>
    <property type="project" value="UniProtKB-KW"/>
</dbReference>
<dbReference type="AlphaFoldDB" id="A0A811MCU1"/>
<dbReference type="SUPFAM" id="SSF51197">
    <property type="entry name" value="Clavaminate synthase-like"/>
    <property type="match status" value="2"/>
</dbReference>
<dbReference type="PANTHER" id="PTHR47991">
    <property type="entry name" value="OXOGLUTARATE/IRON-DEPENDENT DIOXYGENASE"/>
    <property type="match status" value="1"/>
</dbReference>
<dbReference type="Pfam" id="PF03171">
    <property type="entry name" value="2OG-FeII_Oxy"/>
    <property type="match status" value="1"/>
</dbReference>
<evidence type="ECO:0000256" key="1">
    <source>
        <dbReference type="ARBA" id="ARBA00008056"/>
    </source>
</evidence>
<dbReference type="InterPro" id="IPR044861">
    <property type="entry name" value="IPNS-like_FE2OG_OXY"/>
</dbReference>
<keyword evidence="2 5" id="KW-0479">Metal-binding</keyword>
<feature type="domain" description="Fe2OG dioxygenase" evidence="6">
    <location>
        <begin position="254"/>
        <end position="341"/>
    </location>
</feature>
<evidence type="ECO:0000256" key="2">
    <source>
        <dbReference type="ARBA" id="ARBA00022723"/>
    </source>
</evidence>
<dbReference type="PROSITE" id="PS51471">
    <property type="entry name" value="FE2OG_OXY"/>
    <property type="match status" value="1"/>
</dbReference>
<dbReference type="EMBL" id="CAJGYO010000001">
    <property type="protein sequence ID" value="CAD6203678.1"/>
    <property type="molecule type" value="Genomic_DNA"/>
</dbReference>
<dbReference type="Proteomes" id="UP000604825">
    <property type="component" value="Unassembled WGS sequence"/>
</dbReference>
<dbReference type="InterPro" id="IPR050295">
    <property type="entry name" value="Plant_2OG-oxidoreductases"/>
</dbReference>
<name>A0A811MCU1_9POAL</name>
<protein>
    <recommendedName>
        <fullName evidence="6">Fe2OG dioxygenase domain-containing protein</fullName>
    </recommendedName>
</protein>
<keyword evidence="4 5" id="KW-0408">Iron</keyword>
<accession>A0A811MCU1</accession>
<evidence type="ECO:0000259" key="6">
    <source>
        <dbReference type="PROSITE" id="PS51471"/>
    </source>
</evidence>
<proteinExistence type="inferred from homology"/>
<organism evidence="7 8">
    <name type="scientific">Miscanthus lutarioriparius</name>
    <dbReference type="NCBI Taxonomy" id="422564"/>
    <lineage>
        <taxon>Eukaryota</taxon>
        <taxon>Viridiplantae</taxon>
        <taxon>Streptophyta</taxon>
        <taxon>Embryophyta</taxon>
        <taxon>Tracheophyta</taxon>
        <taxon>Spermatophyta</taxon>
        <taxon>Magnoliopsida</taxon>
        <taxon>Liliopsida</taxon>
        <taxon>Poales</taxon>
        <taxon>Poaceae</taxon>
        <taxon>PACMAD clade</taxon>
        <taxon>Panicoideae</taxon>
        <taxon>Andropogonodae</taxon>
        <taxon>Andropogoneae</taxon>
        <taxon>Saccharinae</taxon>
        <taxon>Miscanthus</taxon>
    </lineage>
</organism>
<evidence type="ECO:0000256" key="5">
    <source>
        <dbReference type="RuleBase" id="RU003682"/>
    </source>
</evidence>
<sequence length="341" mass="37642">MAANNARAVASALPVANVQALAEACNGIDGQVPERYLVAEAEVGSEEIVAAGGGGSHSEIPVVDLRKLLDTRSLEEECAKLKSACHHWGFFQVVHIINSFVGSCAVSILQNGRACIRRATDEPAAVHAHTNRTQLINHGVPDEVIGNLMRDVAEFFDLPLEAKKQWAQRADSVQGYGQAFVVSEDQKLDWADMLHLQLQPSESRDLRVWPTRPQCPSEAYSSETARLAFRLLELMAKATGAEPAPLRGLFEEGLEQGMRVNYYPPYRQAAERVLGLSPHTDASGLTLLLQMNNDVQGLQVKKDGRWFAVDAVDAAFIMNVGDVLEVNRWWEFMQFLPIHVF</sequence>